<feature type="compositionally biased region" description="Pro residues" evidence="1">
    <location>
        <begin position="111"/>
        <end position="121"/>
    </location>
</feature>
<dbReference type="GeneID" id="87805583"/>
<feature type="region of interest" description="Disordered" evidence="1">
    <location>
        <begin position="348"/>
        <end position="372"/>
    </location>
</feature>
<reference evidence="3" key="1">
    <citation type="submission" date="2023-10" db="EMBL/GenBank/DDBJ databases">
        <authorList>
            <person name="Noh H."/>
        </authorList>
    </citation>
    <scope>NUCLEOTIDE SEQUENCE</scope>
    <source>
        <strain evidence="3">DUCC4014</strain>
    </source>
</reference>
<sequence length="372" mass="38772">MQRAAPLGGGAGGPGGPDDGDNRSRNAKAQRRHREKRKAHLKMLEESVQVLQAQLEEARRQLSNAAYGGGRIGYSPEPKNVGQMAQENAYLRDENADLRRQLYALRAGGPYPDPSGRPPVPLGSEPMSDVKTESATPTYGVYPAGTVVSPPRMPSSSHGRTMSHPGDFVRDPAAESGSASSTSSYPPPLYQFGTIVGEEKGWGQQSISRHPQRASSTSSSRSRMLSTSSVSSGWHSLPQDPQGSHWHQAPSASPYVTSAPFPTDPRAHALSTPTQPYPVRYESVGYPAAPPPHNLPRSAVASSSAAGGGLYTHGAAPTAYVARADGDVTWGPDVSSVTPTAPATATLYAPPGAGAVGAAGVQQPPAPVGAHP</sequence>
<evidence type="ECO:0000313" key="4">
    <source>
        <dbReference type="Proteomes" id="UP000827549"/>
    </source>
</evidence>
<dbReference type="AlphaFoldDB" id="A0AAF0Y3K6"/>
<feature type="compositionally biased region" description="Low complexity" evidence="1">
    <location>
        <begin position="213"/>
        <end position="232"/>
    </location>
</feature>
<feature type="region of interest" description="Disordered" evidence="1">
    <location>
        <begin position="1"/>
        <end position="40"/>
    </location>
</feature>
<gene>
    <name evidence="3" type="ORF">LOC62_02G002335</name>
</gene>
<dbReference type="GO" id="GO:0003700">
    <property type="term" value="F:DNA-binding transcription factor activity"/>
    <property type="evidence" value="ECO:0007669"/>
    <property type="project" value="InterPro"/>
</dbReference>
<feature type="compositionally biased region" description="Basic residues" evidence="1">
    <location>
        <begin position="25"/>
        <end position="40"/>
    </location>
</feature>
<dbReference type="PROSITE" id="PS00036">
    <property type="entry name" value="BZIP_BASIC"/>
    <property type="match status" value="1"/>
</dbReference>
<accession>A0AAF0Y3K6</accession>
<keyword evidence="4" id="KW-1185">Reference proteome</keyword>
<feature type="domain" description="BZIP" evidence="2">
    <location>
        <begin position="23"/>
        <end position="36"/>
    </location>
</feature>
<evidence type="ECO:0000256" key="1">
    <source>
        <dbReference type="SAM" id="MobiDB-lite"/>
    </source>
</evidence>
<evidence type="ECO:0000313" key="3">
    <source>
        <dbReference type="EMBL" id="WOO78797.1"/>
    </source>
</evidence>
<organism evidence="3 4">
    <name type="scientific">Vanrija pseudolonga</name>
    <dbReference type="NCBI Taxonomy" id="143232"/>
    <lineage>
        <taxon>Eukaryota</taxon>
        <taxon>Fungi</taxon>
        <taxon>Dikarya</taxon>
        <taxon>Basidiomycota</taxon>
        <taxon>Agaricomycotina</taxon>
        <taxon>Tremellomycetes</taxon>
        <taxon>Trichosporonales</taxon>
        <taxon>Trichosporonaceae</taxon>
        <taxon>Vanrija</taxon>
    </lineage>
</organism>
<dbReference type="RefSeq" id="XP_062624829.1">
    <property type="nucleotide sequence ID" value="XM_062768845.1"/>
</dbReference>
<dbReference type="EMBL" id="CP086715">
    <property type="protein sequence ID" value="WOO78797.1"/>
    <property type="molecule type" value="Genomic_DNA"/>
</dbReference>
<name>A0AAF0Y3K6_9TREE</name>
<dbReference type="CDD" id="cd14688">
    <property type="entry name" value="bZIP_YAP"/>
    <property type="match status" value="1"/>
</dbReference>
<dbReference type="Proteomes" id="UP000827549">
    <property type="component" value="Chromosome 2"/>
</dbReference>
<protein>
    <recommendedName>
        <fullName evidence="2">BZIP domain-containing protein</fullName>
    </recommendedName>
</protein>
<evidence type="ECO:0000259" key="2">
    <source>
        <dbReference type="PROSITE" id="PS00036"/>
    </source>
</evidence>
<feature type="compositionally biased region" description="Gly residues" evidence="1">
    <location>
        <begin position="7"/>
        <end position="17"/>
    </location>
</feature>
<feature type="region of interest" description="Disordered" evidence="1">
    <location>
        <begin position="106"/>
        <end position="307"/>
    </location>
</feature>
<dbReference type="InterPro" id="IPR004827">
    <property type="entry name" value="bZIP"/>
</dbReference>
<proteinExistence type="predicted"/>
<feature type="compositionally biased region" description="Low complexity" evidence="1">
    <location>
        <begin position="174"/>
        <end position="184"/>
    </location>
</feature>